<dbReference type="SUPFAM" id="SSF52172">
    <property type="entry name" value="CheY-like"/>
    <property type="match status" value="1"/>
</dbReference>
<proteinExistence type="predicted"/>
<evidence type="ECO:0000313" key="3">
    <source>
        <dbReference type="EMBL" id="BCE87598.1"/>
    </source>
</evidence>
<evidence type="ECO:0008006" key="4">
    <source>
        <dbReference type="Google" id="ProtNLM"/>
    </source>
</evidence>
<dbReference type="EMBL" id="AP023099">
    <property type="protein sequence ID" value="BCE87598.1"/>
    <property type="molecule type" value="Genomic_DNA"/>
</dbReference>
<protein>
    <recommendedName>
        <fullName evidence="4">Two-component response regulator</fullName>
    </recommendedName>
</protein>
<gene>
    <name evidence="3" type="ORF">XF10B_03960</name>
    <name evidence="1" type="ORF">XF1B_03980</name>
    <name evidence="2" type="ORF">XF4B_03990</name>
</gene>
<dbReference type="EMBL" id="AP023094">
    <property type="protein sequence ID" value="BCE44050.1"/>
    <property type="molecule type" value="Genomic_DNA"/>
</dbReference>
<dbReference type="InterPro" id="IPR011006">
    <property type="entry name" value="CheY-like_superfamily"/>
</dbReference>
<evidence type="ECO:0000313" key="2">
    <source>
        <dbReference type="EMBL" id="BCE44050.1"/>
    </source>
</evidence>
<reference evidence="3" key="2">
    <citation type="submission" date="2020-05" db="EMBL/GenBank/DDBJ databases">
        <title>Complete genome sequence of Bradyrhizobium diazoefficiens XF10 isolated from soybean nodule.</title>
        <authorList>
            <person name="Noda R."/>
            <person name="Kakizaki K."/>
            <person name="Minamisawa K."/>
        </authorList>
    </citation>
    <scope>NUCLEOTIDE SEQUENCE</scope>
    <source>
        <strain evidence="3">XF10</strain>
    </source>
</reference>
<dbReference type="EMBL" id="AP023091">
    <property type="protein sequence ID" value="BCE17717.1"/>
    <property type="molecule type" value="Genomic_DNA"/>
</dbReference>
<dbReference type="Gene3D" id="3.40.50.2300">
    <property type="match status" value="1"/>
</dbReference>
<organism evidence="3">
    <name type="scientific">Bradyrhizobium diazoefficiens</name>
    <dbReference type="NCBI Taxonomy" id="1355477"/>
    <lineage>
        <taxon>Bacteria</taxon>
        <taxon>Pseudomonadati</taxon>
        <taxon>Pseudomonadota</taxon>
        <taxon>Alphaproteobacteria</taxon>
        <taxon>Hyphomicrobiales</taxon>
        <taxon>Nitrobacteraceae</taxon>
        <taxon>Bradyrhizobium</taxon>
    </lineage>
</organism>
<reference evidence="2" key="3">
    <citation type="submission" date="2020-05" db="EMBL/GenBank/DDBJ databases">
        <title>Complete genome sequence of Bradyrhizobium diazoefficiens XF4 isolated from soybean nodule.</title>
        <authorList>
            <person name="Noda R."/>
            <person name="Kakizaki K."/>
            <person name="Minamisawa K."/>
        </authorList>
    </citation>
    <scope>NUCLEOTIDE SEQUENCE</scope>
    <source>
        <strain evidence="2">XF4</strain>
    </source>
</reference>
<reference evidence="1" key="1">
    <citation type="submission" date="2020-05" db="EMBL/GenBank/DDBJ databases">
        <title>Complete genome sequence of Bradyrhizobium diazoefficiens XF1 isolated from soybean nodule.</title>
        <authorList>
            <person name="Noda R."/>
            <person name="Kakizaki K."/>
            <person name="Minamisawa K."/>
        </authorList>
    </citation>
    <scope>NUCLEOTIDE SEQUENCE</scope>
    <source>
        <strain evidence="1">XF1</strain>
    </source>
</reference>
<evidence type="ECO:0000313" key="1">
    <source>
        <dbReference type="EMBL" id="BCE17717.1"/>
    </source>
</evidence>
<name>A0A810CEL2_9BRAD</name>
<accession>A0A810CEL2</accession>
<dbReference type="AlphaFoldDB" id="A0A810CEL2"/>
<sequence length="74" mass="7997">MFHERAPTIPLIAMSGYAFANLNSPAPDFLRMALELGAARCLRKPFTPHALLAAVNDCFAEHRSDDVASAARLG</sequence>